<evidence type="ECO:0000256" key="1">
    <source>
        <dbReference type="SAM" id="MobiDB-lite"/>
    </source>
</evidence>
<evidence type="ECO:0000313" key="2">
    <source>
        <dbReference type="EMBL" id="KAJ7662960.1"/>
    </source>
</evidence>
<proteinExistence type="predicted"/>
<reference evidence="2" key="1">
    <citation type="submission" date="2023-03" db="EMBL/GenBank/DDBJ databases">
        <title>Massive genome expansion in bonnet fungi (Mycena s.s.) driven by repeated elements and novel gene families across ecological guilds.</title>
        <authorList>
            <consortium name="Lawrence Berkeley National Laboratory"/>
            <person name="Harder C.B."/>
            <person name="Miyauchi S."/>
            <person name="Viragh M."/>
            <person name="Kuo A."/>
            <person name="Thoen E."/>
            <person name="Andreopoulos B."/>
            <person name="Lu D."/>
            <person name="Skrede I."/>
            <person name="Drula E."/>
            <person name="Henrissat B."/>
            <person name="Morin E."/>
            <person name="Kohler A."/>
            <person name="Barry K."/>
            <person name="LaButti K."/>
            <person name="Morin E."/>
            <person name="Salamov A."/>
            <person name="Lipzen A."/>
            <person name="Mereny Z."/>
            <person name="Hegedus B."/>
            <person name="Baldrian P."/>
            <person name="Stursova M."/>
            <person name="Weitz H."/>
            <person name="Taylor A."/>
            <person name="Grigoriev I.V."/>
            <person name="Nagy L.G."/>
            <person name="Martin F."/>
            <person name="Kauserud H."/>
        </authorList>
    </citation>
    <scope>NUCLEOTIDE SEQUENCE</scope>
    <source>
        <strain evidence="2">CBHHK067</strain>
    </source>
</reference>
<organism evidence="2 3">
    <name type="scientific">Mycena rosella</name>
    <name type="common">Pink bonnet</name>
    <name type="synonym">Agaricus rosellus</name>
    <dbReference type="NCBI Taxonomy" id="1033263"/>
    <lineage>
        <taxon>Eukaryota</taxon>
        <taxon>Fungi</taxon>
        <taxon>Dikarya</taxon>
        <taxon>Basidiomycota</taxon>
        <taxon>Agaricomycotina</taxon>
        <taxon>Agaricomycetes</taxon>
        <taxon>Agaricomycetidae</taxon>
        <taxon>Agaricales</taxon>
        <taxon>Marasmiineae</taxon>
        <taxon>Mycenaceae</taxon>
        <taxon>Mycena</taxon>
    </lineage>
</organism>
<feature type="region of interest" description="Disordered" evidence="1">
    <location>
        <begin position="1"/>
        <end position="58"/>
    </location>
</feature>
<feature type="compositionally biased region" description="Pro residues" evidence="1">
    <location>
        <begin position="43"/>
        <end position="56"/>
    </location>
</feature>
<sequence length="259" mass="28442">MRKKKGKKLGGQPRTVVEAVSPARDKLAPHPSGRHLPSECHPHPPPLFPQSYPPPNETKVYRTPAPPRYFVPAPTAISYVRPVDSPALEGHVRLSVRAIPPPPIRCQCGRPGDRNSSILRAQVESRPKRAKCDPSLAFNSLKQYQPAISTAPCHNKVHFCLSQGSFLTPSKPRSKPHIRHGRCRKGPFPFSLQCLFRPQIPNVAAAGTKLKYHSFISFVSFSSVRNPPSPVAEPSAKQHSIGIGIGIGISWTIQPKTPK</sequence>
<comment type="caution">
    <text evidence="2">The sequence shown here is derived from an EMBL/GenBank/DDBJ whole genome shotgun (WGS) entry which is preliminary data.</text>
</comment>
<keyword evidence="3" id="KW-1185">Reference proteome</keyword>
<dbReference type="AlphaFoldDB" id="A0AAD7CTI8"/>
<dbReference type="EMBL" id="JARKIE010000236">
    <property type="protein sequence ID" value="KAJ7662960.1"/>
    <property type="molecule type" value="Genomic_DNA"/>
</dbReference>
<accession>A0AAD7CTI8</accession>
<protein>
    <submittedName>
        <fullName evidence="2">Uncharacterized protein</fullName>
    </submittedName>
</protein>
<name>A0AAD7CTI8_MYCRO</name>
<evidence type="ECO:0000313" key="3">
    <source>
        <dbReference type="Proteomes" id="UP001221757"/>
    </source>
</evidence>
<gene>
    <name evidence="2" type="ORF">B0H17DRAFT_1093060</name>
</gene>
<dbReference type="Proteomes" id="UP001221757">
    <property type="component" value="Unassembled WGS sequence"/>
</dbReference>